<dbReference type="GO" id="GO:0003964">
    <property type="term" value="F:RNA-directed DNA polymerase activity"/>
    <property type="evidence" value="ECO:0007669"/>
    <property type="project" value="UniProtKB-KW"/>
</dbReference>
<dbReference type="SMART" id="SM00355">
    <property type="entry name" value="ZnF_C2H2"/>
    <property type="match status" value="10"/>
</dbReference>
<dbReference type="EMBL" id="CAMXCT010002529">
    <property type="protein sequence ID" value="CAI3998712.1"/>
    <property type="molecule type" value="Genomic_DNA"/>
</dbReference>
<accession>A0A9P1CX76</accession>
<evidence type="ECO:0000313" key="11">
    <source>
        <dbReference type="EMBL" id="CAL4786024.1"/>
    </source>
</evidence>
<comment type="caution">
    <text evidence="9">The sequence shown here is derived from an EMBL/GenBank/DDBJ whole genome shotgun (WGS) entry which is preliminary data.</text>
</comment>
<feature type="region of interest" description="Disordered" evidence="6">
    <location>
        <begin position="2197"/>
        <end position="2226"/>
    </location>
</feature>
<dbReference type="SUPFAM" id="SSF56672">
    <property type="entry name" value="DNA/RNA polymerases"/>
    <property type="match status" value="1"/>
</dbReference>
<dbReference type="InterPro" id="IPR038765">
    <property type="entry name" value="Papain-like_cys_pep_sf"/>
</dbReference>
<dbReference type="InterPro" id="IPR000477">
    <property type="entry name" value="RT_dom"/>
</dbReference>
<dbReference type="InterPro" id="IPR043502">
    <property type="entry name" value="DNA/RNA_pol_sf"/>
</dbReference>
<evidence type="ECO:0000256" key="2">
    <source>
        <dbReference type="ARBA" id="ARBA00022737"/>
    </source>
</evidence>
<proteinExistence type="predicted"/>
<evidence type="ECO:0000256" key="4">
    <source>
        <dbReference type="ARBA" id="ARBA00022833"/>
    </source>
</evidence>
<evidence type="ECO:0000259" key="8">
    <source>
        <dbReference type="PROSITE" id="PS50878"/>
    </source>
</evidence>
<dbReference type="GO" id="GO:0008270">
    <property type="term" value="F:zinc ion binding"/>
    <property type="evidence" value="ECO:0007669"/>
    <property type="project" value="UniProtKB-KW"/>
</dbReference>
<dbReference type="InterPro" id="IPR013087">
    <property type="entry name" value="Znf_C2H2_type"/>
</dbReference>
<dbReference type="Gene3D" id="3.90.70.10">
    <property type="entry name" value="Cysteine proteinases"/>
    <property type="match status" value="1"/>
</dbReference>
<evidence type="ECO:0000256" key="1">
    <source>
        <dbReference type="ARBA" id="ARBA00022723"/>
    </source>
</evidence>
<dbReference type="PANTHER" id="PTHR24409:SF295">
    <property type="entry name" value="AZ2-RELATED"/>
    <property type="match status" value="1"/>
</dbReference>
<keyword evidence="4" id="KW-0862">Zinc</keyword>
<keyword evidence="11" id="KW-0695">RNA-directed DNA polymerase</keyword>
<evidence type="ECO:0000256" key="6">
    <source>
        <dbReference type="SAM" id="MobiDB-lite"/>
    </source>
</evidence>
<keyword evidence="2" id="KW-0677">Repeat</keyword>
<feature type="region of interest" description="Disordered" evidence="6">
    <location>
        <begin position="2686"/>
        <end position="2708"/>
    </location>
</feature>
<evidence type="ECO:0000256" key="3">
    <source>
        <dbReference type="ARBA" id="ARBA00022771"/>
    </source>
</evidence>
<evidence type="ECO:0000313" key="12">
    <source>
        <dbReference type="Proteomes" id="UP001152797"/>
    </source>
</evidence>
<dbReference type="PROSITE" id="PS50878">
    <property type="entry name" value="RT_POL"/>
    <property type="match status" value="1"/>
</dbReference>
<protein>
    <submittedName>
        <fullName evidence="11">RNA-directed DNA polymerase from mobile element jockey</fullName>
    </submittedName>
</protein>
<reference evidence="10" key="2">
    <citation type="submission" date="2024-04" db="EMBL/GenBank/DDBJ databases">
        <authorList>
            <person name="Chen Y."/>
            <person name="Shah S."/>
            <person name="Dougan E. K."/>
            <person name="Thang M."/>
            <person name="Chan C."/>
        </authorList>
    </citation>
    <scope>NUCLEOTIDE SEQUENCE [LARGE SCALE GENOMIC DNA]</scope>
</reference>
<dbReference type="PROSITE" id="PS00028">
    <property type="entry name" value="ZINC_FINGER_C2H2_1"/>
    <property type="match status" value="4"/>
</dbReference>
<name>A0A9P1CX76_9DINO</name>
<keyword evidence="11" id="KW-0808">Transferase</keyword>
<feature type="region of interest" description="Disordered" evidence="6">
    <location>
        <begin position="959"/>
        <end position="988"/>
    </location>
</feature>
<dbReference type="Proteomes" id="UP001152797">
    <property type="component" value="Unassembled WGS sequence"/>
</dbReference>
<feature type="domain" description="C2H2-type" evidence="7">
    <location>
        <begin position="1768"/>
        <end position="1790"/>
    </location>
</feature>
<dbReference type="PROSITE" id="PS50157">
    <property type="entry name" value="ZINC_FINGER_C2H2_2"/>
    <property type="match status" value="3"/>
</dbReference>
<dbReference type="GO" id="GO:0005634">
    <property type="term" value="C:nucleus"/>
    <property type="evidence" value="ECO:0007669"/>
    <property type="project" value="TreeGrafter"/>
</dbReference>
<keyword evidence="3 5" id="KW-0863">Zinc-finger</keyword>
<feature type="domain" description="C2H2-type" evidence="7">
    <location>
        <begin position="710"/>
        <end position="734"/>
    </location>
</feature>
<dbReference type="Pfam" id="PF00078">
    <property type="entry name" value="RVT_1"/>
    <property type="match status" value="1"/>
</dbReference>
<dbReference type="GO" id="GO:0000981">
    <property type="term" value="F:DNA-binding transcription factor activity, RNA polymerase II-specific"/>
    <property type="evidence" value="ECO:0007669"/>
    <property type="project" value="TreeGrafter"/>
</dbReference>
<reference evidence="9" key="1">
    <citation type="submission" date="2022-10" db="EMBL/GenBank/DDBJ databases">
        <authorList>
            <person name="Chen Y."/>
            <person name="Dougan E. K."/>
            <person name="Chan C."/>
            <person name="Rhodes N."/>
            <person name="Thang M."/>
        </authorList>
    </citation>
    <scope>NUCLEOTIDE SEQUENCE</scope>
</reference>
<dbReference type="GO" id="GO:0000977">
    <property type="term" value="F:RNA polymerase II transcription regulatory region sequence-specific DNA binding"/>
    <property type="evidence" value="ECO:0007669"/>
    <property type="project" value="TreeGrafter"/>
</dbReference>
<feature type="compositionally biased region" description="Basic and acidic residues" evidence="6">
    <location>
        <begin position="970"/>
        <end position="982"/>
    </location>
</feature>
<evidence type="ECO:0000256" key="5">
    <source>
        <dbReference type="PROSITE-ProRule" id="PRU00042"/>
    </source>
</evidence>
<dbReference type="PANTHER" id="PTHR24409">
    <property type="entry name" value="ZINC FINGER PROTEIN 142"/>
    <property type="match status" value="1"/>
</dbReference>
<keyword evidence="1" id="KW-0479">Metal-binding</keyword>
<keyword evidence="11" id="KW-0548">Nucleotidyltransferase</keyword>
<keyword evidence="12" id="KW-1185">Reference proteome</keyword>
<gene>
    <name evidence="9" type="ORF">C1SCF055_LOCUS24987</name>
</gene>
<evidence type="ECO:0000313" key="9">
    <source>
        <dbReference type="EMBL" id="CAI3998712.1"/>
    </source>
</evidence>
<evidence type="ECO:0000259" key="7">
    <source>
        <dbReference type="PROSITE" id="PS50157"/>
    </source>
</evidence>
<dbReference type="OrthoDB" id="418251at2759"/>
<feature type="domain" description="Reverse transcriptase" evidence="8">
    <location>
        <begin position="1"/>
        <end position="201"/>
    </location>
</feature>
<evidence type="ECO:0000313" key="10">
    <source>
        <dbReference type="EMBL" id="CAL1152087.1"/>
    </source>
</evidence>
<feature type="domain" description="C2H2-type" evidence="7">
    <location>
        <begin position="1963"/>
        <end position="1987"/>
    </location>
</feature>
<dbReference type="EMBL" id="CAMXCT020002529">
    <property type="protein sequence ID" value="CAL1152087.1"/>
    <property type="molecule type" value="Genomic_DNA"/>
</dbReference>
<sequence length="2718" mass="308164">MYKACGAAQVFLDLSRAFDSINRVELFGRLHEVLDNPKIISMLAQWHEHTSYHVEANGGTAPIQVGAGVRQGCKAAPWLFNAFILLYLRDLAHLIPWEWICSHMNIYADDIHAYGLFHSAAELSQLLYFFGLIMEALQNKGLHINTAKSAFLLTMGGTNFRAVRSGLIHWTSAGERIKIHGNHQTFDLPVMHQTKYLGTLISYGSFEDATTKLRVSHARLAFTRLKKWLTARRGLAVKERMRLWSTCVYPVLTYGIFTVGLTKKGLQMLQQIMISMIRQIHHDHAYQTGRSNEHALIFHGVTPPLLWLWTTADSLYQSVTKLHQHSTGFDLCQTFDWTALQQTIDFIQQQHAKGLTVPCGMPAMEEATSSPCLTCPLCDFATSQLPVLRRHMTHTHNLPRYRRHVPNPAQFMKYGLPQCTMCDQTFTTWRSFMIHIQRGCQDTTLEQRHARPVAPFPETAAPGLALNPGAIPKLTKEELHSIQQYEFGPRLLTLIHQRSWDDLLRERAGCRFLSRNCLLCGQFIGRAQAMHHHFRLMHSAYSNLVHSKATQLTNLMSAEAPCSACGVIFNSSHSCNVWFQVAMLIVHGPKPAIDAPAKALDTMQCEICGVHCTSAQELHAHLQKVHRLISSVWHESRDSCDGKPICNHCKQDFKNLESLRSHINQGRCAKFNPDLTTTPTEVLQLWKEACCHGRLEDILSDPHNKLRLTLRCQCCPKKYTRSADLSAHLQGSHAEIWMAAQPFVHQLVQGFYGSLGCVCNPSCNVNRLHHVCMPFLQLSMQFARLKDALFLPARQTVTEIARVLPPHVPIDLRGTLEQALANYALDSLWTDALLMDALSGTCVFCGHDLLPAELTYHLHEAHMGVHPIVKAYVLQLLPHAYSHSDSDCACFACGQIFNLPVPNPDETQIALRQQLVQTHLRAQCPSILQLAVLLDDALQQMLQTFQNIAPLLDNSLKLAPNPAAPKRPRRAPDQADPNDKGSHIKGQSPQIDQQKLLLLMGRLLLKVDRDLQVLQRETTFIIFFSSQEQTGILPLLLQEANQWHQKSKEGSSSLRMPLRQVLLQSVVKELIARLTKLTEAPADSPLLDMARKTNILLENNTIPFMEWDASEKRLKVATKTPVSLAKMGEHLLELQEGFKDANLIQKFHSLPTKPDSVITPWRLQMSSREDRTYELMLHLAHSQIWTLIAASLKQHNLYQSSLAANLEVGLGLKQNKGEVIPMQQQLLEAVSKMVLINPNNWCFCNTAAYSLFWTVLTLSCFEPEMWGIQRHDIMRFLLASRQTPMNLAAQQFFRDIMQKWGRDEIGRPNFSISQQDSSEFVQVWLQMLQTSVFQMQWEKRMSAADATHVMDTNQEACTPLCLKFDENLMLSQYCTLTSLVHTWHQADGMCSALLRSSPCVCIHIDRCVMGPDLTVYKCTSKLQIDEVCCIPVFQDNSIACEFHEYTVVAVMSHLGHDGAGHYRAALRTRPQILQRTCPVQWLVTDDWRAPEPTWAPKDWLQENITMAWLVMRSSCPAIEQHVHDPKRLPDPYAIAEASTPQQTCWCTDHSQIASACIFLADAGYLPRTADADGFSRDVKMRCRLDWQGGSDTWASMLAQTGNALQEICANSDSTGALQMTRDFVARIWAGAEAINLGPRDPPGVPISIADIEFELQRLPHNKSVASPCIALQEPLGKCILGALTRKLLVQVPVSPTADNGLEVRPCDTGLDLDALLREEEEQRILRMHQSLVANLLNKPYGEALLDIVRRRDWAALVDQRSACQDLANQCCVCDFHFTRPQELHSHMRVHHPKWIPHTFTKGSQLCKGFASNSPCRYCNKSFKQAHSCPILTQLGMLLIHLPSETDQQEDPPSAALRCEICGLQAATLDEIHSHLANTHRLAFHDWQPERDLMGRDPACNHCATPFASVSAVRQHVTLGQCREFDPHRSPSLLPISPEIQLMMQTGDFHPLLQDPMKRMRLTLHCAQCGVTYSRSNDLMLHLQTAHSAMWNQAQAMTKFLVKVLAPIHACVCNPSVNKFTLTHVCPFYRQMAMLWTRSSVELLLPWLSDKGSLTTLMQRCHLHAACQPVIEAIHARQLKRLLQESEMNEFLRSHCVLCGGAFHPALLRDHLIQVHASSLTRLYDILPFLYDTYMKVAHTDYQCAQCNQIFNLPLLGDPTLAEQHSRQTLVLAHFQQCKETQELMATFSAMAPLLVQHSQKQKEDERGPKKAKTQHRPPQEEPAQALPQVVMQMAKLLIRLDADQNLLRKQDSFVFYMQMEPESVIHVLTARAKAWHHEMSQETPMKTQEWKPLRVTLMHHLAMTLQQRLQKLYACQPTDALFQKAMEHHLLNAKGEFFFQRWDPTSRKLTQTDQAPIPMDRMRRYMDQLVETTQEAGNILKFHSLKASGEQAVTPWLLQISLRCDDLQVLLETLSGNKVWRLLRAAMSNMVLHNDRNDCFINAAVTATLWTFLSRSDFEPSFLGPQATLIAESVLGDPVEFISHVLRGMRFEGFDMTWERRVQINDTVRVMDQSAADRPLTVQFDLMDIETSPLDYTSLQTMLNSWSSQYGMHTALKARTPLLCIHVDRYINQGSEAAVKSERPIHFWGAIDVPFFADDELQIETAEYQILAAVSHSGMDSAGHCRALLTTWPTEQPPISFLLVDDDQPPQRLRAEPEWFKRDVMCLWFCHSDYLDLFHMTDPLQPHPIEGPSTSDSDDATDPDNMSLLRLLASMPKP</sequence>
<organism evidence="9">
    <name type="scientific">Cladocopium goreaui</name>
    <dbReference type="NCBI Taxonomy" id="2562237"/>
    <lineage>
        <taxon>Eukaryota</taxon>
        <taxon>Sar</taxon>
        <taxon>Alveolata</taxon>
        <taxon>Dinophyceae</taxon>
        <taxon>Suessiales</taxon>
        <taxon>Symbiodiniaceae</taxon>
        <taxon>Cladocopium</taxon>
    </lineage>
</organism>
<dbReference type="EMBL" id="CAMXCT030002529">
    <property type="protein sequence ID" value="CAL4786024.1"/>
    <property type="molecule type" value="Genomic_DNA"/>
</dbReference>
<dbReference type="SUPFAM" id="SSF54001">
    <property type="entry name" value="Cysteine proteinases"/>
    <property type="match status" value="2"/>
</dbReference>